<dbReference type="Pfam" id="PF14559">
    <property type="entry name" value="TPR_19"/>
    <property type="match status" value="1"/>
</dbReference>
<proteinExistence type="predicted"/>
<dbReference type="InterPro" id="IPR019734">
    <property type="entry name" value="TPR_rpt"/>
</dbReference>
<name>A0A3B1D841_9ZZZZ</name>
<organism evidence="2">
    <name type="scientific">hydrothermal vent metagenome</name>
    <dbReference type="NCBI Taxonomy" id="652676"/>
    <lineage>
        <taxon>unclassified sequences</taxon>
        <taxon>metagenomes</taxon>
        <taxon>ecological metagenomes</taxon>
    </lineage>
</organism>
<dbReference type="SUPFAM" id="SSF48452">
    <property type="entry name" value="TPR-like"/>
    <property type="match status" value="1"/>
</dbReference>
<reference evidence="2" key="1">
    <citation type="submission" date="2018-06" db="EMBL/GenBank/DDBJ databases">
        <authorList>
            <person name="Zhirakovskaya E."/>
        </authorList>
    </citation>
    <scope>NUCLEOTIDE SEQUENCE</scope>
</reference>
<dbReference type="InterPro" id="IPR011990">
    <property type="entry name" value="TPR-like_helical_dom_sf"/>
</dbReference>
<sequence>MRRVYYAASVKIFILGILMMTLSACESSGTSNSRAQIPALMSPDSVSGPAASKNNEGVDHLVQGHYDVALDYFKEALSANPNFAEAHFNMAISLDGMGDHTKATASFQKANDLGGNNPKISGNDMLKKHLGKS</sequence>
<dbReference type="PROSITE" id="PS51257">
    <property type="entry name" value="PROKAR_LIPOPROTEIN"/>
    <property type="match status" value="1"/>
</dbReference>
<feature type="region of interest" description="Disordered" evidence="1">
    <location>
        <begin position="109"/>
        <end position="133"/>
    </location>
</feature>
<protein>
    <submittedName>
        <fullName evidence="2">Uncharacterized protein</fullName>
    </submittedName>
</protein>
<dbReference type="PROSITE" id="PS50005">
    <property type="entry name" value="TPR"/>
    <property type="match status" value="1"/>
</dbReference>
<dbReference type="Gene3D" id="1.25.40.10">
    <property type="entry name" value="Tetratricopeptide repeat domain"/>
    <property type="match status" value="1"/>
</dbReference>
<accession>A0A3B1D841</accession>
<dbReference type="SMART" id="SM00028">
    <property type="entry name" value="TPR"/>
    <property type="match status" value="2"/>
</dbReference>
<gene>
    <name evidence="2" type="ORF">MNBD_NITROSPIRAE01-1027</name>
</gene>
<dbReference type="EMBL" id="UOGF01000071">
    <property type="protein sequence ID" value="VAX31080.1"/>
    <property type="molecule type" value="Genomic_DNA"/>
</dbReference>
<evidence type="ECO:0000313" key="2">
    <source>
        <dbReference type="EMBL" id="VAX31080.1"/>
    </source>
</evidence>
<dbReference type="AlphaFoldDB" id="A0A3B1D841"/>
<evidence type="ECO:0000256" key="1">
    <source>
        <dbReference type="SAM" id="MobiDB-lite"/>
    </source>
</evidence>